<proteinExistence type="predicted"/>
<dbReference type="PANTHER" id="PTHR48111:SF21">
    <property type="entry name" value="DNA-BINDING DUAL MASTER TRANSCRIPTIONAL REGULATOR RPAA"/>
    <property type="match status" value="1"/>
</dbReference>
<evidence type="ECO:0000256" key="4">
    <source>
        <dbReference type="ARBA" id="ARBA00023125"/>
    </source>
</evidence>
<dbReference type="CDD" id="cd00383">
    <property type="entry name" value="trans_reg_C"/>
    <property type="match status" value="1"/>
</dbReference>
<dbReference type="Pfam" id="PF00072">
    <property type="entry name" value="Response_reg"/>
    <property type="match status" value="1"/>
</dbReference>
<keyword evidence="2" id="KW-0902">Two-component regulatory system</keyword>
<keyword evidence="4 7" id="KW-0238">DNA-binding</keyword>
<dbReference type="GO" id="GO:0032993">
    <property type="term" value="C:protein-DNA complex"/>
    <property type="evidence" value="ECO:0007669"/>
    <property type="project" value="TreeGrafter"/>
</dbReference>
<dbReference type="InterPro" id="IPR016032">
    <property type="entry name" value="Sig_transdc_resp-reg_C-effctor"/>
</dbReference>
<feature type="DNA-binding region" description="OmpR/PhoB-type" evidence="7">
    <location>
        <begin position="128"/>
        <end position="224"/>
    </location>
</feature>
<name>A0A858RNI2_9BACT</name>
<feature type="modified residue" description="4-aspartylphosphate" evidence="6">
    <location>
        <position position="52"/>
    </location>
</feature>
<dbReference type="FunFam" id="3.40.50.2300:FF:000001">
    <property type="entry name" value="DNA-binding response regulator PhoB"/>
    <property type="match status" value="1"/>
</dbReference>
<evidence type="ECO:0000256" key="7">
    <source>
        <dbReference type="PROSITE-ProRule" id="PRU01091"/>
    </source>
</evidence>
<dbReference type="InterPro" id="IPR011006">
    <property type="entry name" value="CheY-like_superfamily"/>
</dbReference>
<dbReference type="GO" id="GO:0000976">
    <property type="term" value="F:transcription cis-regulatory region binding"/>
    <property type="evidence" value="ECO:0007669"/>
    <property type="project" value="TreeGrafter"/>
</dbReference>
<evidence type="ECO:0000313" key="10">
    <source>
        <dbReference type="EMBL" id="QJE97710.1"/>
    </source>
</evidence>
<dbReference type="GO" id="GO:0006355">
    <property type="term" value="P:regulation of DNA-templated transcription"/>
    <property type="evidence" value="ECO:0007669"/>
    <property type="project" value="InterPro"/>
</dbReference>
<accession>A0A858RNI2</accession>
<keyword evidence="1 6" id="KW-0597">Phosphoprotein</keyword>
<feature type="domain" description="Response regulatory" evidence="8">
    <location>
        <begin position="3"/>
        <end position="119"/>
    </location>
</feature>
<dbReference type="SMART" id="SM00862">
    <property type="entry name" value="Trans_reg_C"/>
    <property type="match status" value="1"/>
</dbReference>
<reference evidence="10 11" key="1">
    <citation type="submission" date="2020-04" db="EMBL/GenBank/DDBJ databases">
        <title>Luteolibacter sp. G-1-1-1 isolated from soil.</title>
        <authorList>
            <person name="Dahal R.H."/>
        </authorList>
    </citation>
    <scope>NUCLEOTIDE SEQUENCE [LARGE SCALE GENOMIC DNA]</scope>
    <source>
        <strain evidence="10 11">G-1-1-1</strain>
    </source>
</reference>
<sequence>MQKILIVEDERDIADLVGFNLERAGYEVLKAHDGITGADIAIHERPDLVILDLMLPGKDGYGVFKELRRDSRSRDIPVIMLTARAQTEDRIQGLEAGADDYLTKPFSPKELMLRVQAVLKRADGPPGSVEVSYGPFRFDKNSLKFYLEGHPVELTSTEFKLLLFLTERAGKAQDRNDLLRTVWGYSDEVHSRTLDTHMKRLRQKLGEHAAMVETVRGIGYCVSSL</sequence>
<dbReference type="InterPro" id="IPR001867">
    <property type="entry name" value="OmpR/PhoB-type_DNA-bd"/>
</dbReference>
<keyword evidence="3" id="KW-0805">Transcription regulation</keyword>
<dbReference type="AlphaFoldDB" id="A0A858RNI2"/>
<dbReference type="PROSITE" id="PS50110">
    <property type="entry name" value="RESPONSE_REGULATORY"/>
    <property type="match status" value="1"/>
</dbReference>
<organism evidence="10 11">
    <name type="scientific">Luteolibacter luteus</name>
    <dbReference type="NCBI Taxonomy" id="2728835"/>
    <lineage>
        <taxon>Bacteria</taxon>
        <taxon>Pseudomonadati</taxon>
        <taxon>Verrucomicrobiota</taxon>
        <taxon>Verrucomicrobiia</taxon>
        <taxon>Verrucomicrobiales</taxon>
        <taxon>Verrucomicrobiaceae</taxon>
        <taxon>Luteolibacter</taxon>
    </lineage>
</organism>
<protein>
    <submittedName>
        <fullName evidence="10">Response regulator transcription factor</fullName>
    </submittedName>
</protein>
<evidence type="ECO:0000259" key="8">
    <source>
        <dbReference type="PROSITE" id="PS50110"/>
    </source>
</evidence>
<dbReference type="InterPro" id="IPR039420">
    <property type="entry name" value="WalR-like"/>
</dbReference>
<dbReference type="Proteomes" id="UP000501812">
    <property type="component" value="Chromosome"/>
</dbReference>
<keyword evidence="5" id="KW-0804">Transcription</keyword>
<keyword evidence="11" id="KW-1185">Reference proteome</keyword>
<dbReference type="GO" id="GO:0000156">
    <property type="term" value="F:phosphorelay response regulator activity"/>
    <property type="evidence" value="ECO:0007669"/>
    <property type="project" value="TreeGrafter"/>
</dbReference>
<dbReference type="Gene3D" id="1.10.10.10">
    <property type="entry name" value="Winged helix-like DNA-binding domain superfamily/Winged helix DNA-binding domain"/>
    <property type="match status" value="1"/>
</dbReference>
<evidence type="ECO:0000313" key="11">
    <source>
        <dbReference type="Proteomes" id="UP000501812"/>
    </source>
</evidence>
<dbReference type="GO" id="GO:0005829">
    <property type="term" value="C:cytosol"/>
    <property type="evidence" value="ECO:0007669"/>
    <property type="project" value="TreeGrafter"/>
</dbReference>
<evidence type="ECO:0000259" key="9">
    <source>
        <dbReference type="PROSITE" id="PS51755"/>
    </source>
</evidence>
<evidence type="ECO:0000256" key="3">
    <source>
        <dbReference type="ARBA" id="ARBA00023015"/>
    </source>
</evidence>
<dbReference type="PANTHER" id="PTHR48111">
    <property type="entry name" value="REGULATOR OF RPOS"/>
    <property type="match status" value="1"/>
</dbReference>
<dbReference type="SUPFAM" id="SSF46894">
    <property type="entry name" value="C-terminal effector domain of the bipartite response regulators"/>
    <property type="match status" value="1"/>
</dbReference>
<evidence type="ECO:0000256" key="1">
    <source>
        <dbReference type="ARBA" id="ARBA00022553"/>
    </source>
</evidence>
<evidence type="ECO:0000256" key="5">
    <source>
        <dbReference type="ARBA" id="ARBA00023163"/>
    </source>
</evidence>
<dbReference type="KEGG" id="luo:HHL09_18625"/>
<dbReference type="InterPro" id="IPR001789">
    <property type="entry name" value="Sig_transdc_resp-reg_receiver"/>
</dbReference>
<dbReference type="Gene3D" id="6.10.250.690">
    <property type="match status" value="1"/>
</dbReference>
<evidence type="ECO:0000256" key="6">
    <source>
        <dbReference type="PROSITE-ProRule" id="PRU00169"/>
    </source>
</evidence>
<gene>
    <name evidence="10" type="ORF">HHL09_18625</name>
</gene>
<dbReference type="SMART" id="SM00448">
    <property type="entry name" value="REC"/>
    <property type="match status" value="1"/>
</dbReference>
<dbReference type="SUPFAM" id="SSF52172">
    <property type="entry name" value="CheY-like"/>
    <property type="match status" value="1"/>
</dbReference>
<dbReference type="PROSITE" id="PS51755">
    <property type="entry name" value="OMPR_PHOB"/>
    <property type="match status" value="1"/>
</dbReference>
<evidence type="ECO:0000256" key="2">
    <source>
        <dbReference type="ARBA" id="ARBA00023012"/>
    </source>
</evidence>
<feature type="domain" description="OmpR/PhoB-type" evidence="9">
    <location>
        <begin position="128"/>
        <end position="224"/>
    </location>
</feature>
<dbReference type="Pfam" id="PF00486">
    <property type="entry name" value="Trans_reg_C"/>
    <property type="match status" value="1"/>
</dbReference>
<dbReference type="EMBL" id="CP051774">
    <property type="protein sequence ID" value="QJE97710.1"/>
    <property type="molecule type" value="Genomic_DNA"/>
</dbReference>
<dbReference type="InterPro" id="IPR036388">
    <property type="entry name" value="WH-like_DNA-bd_sf"/>
</dbReference>
<dbReference type="Gene3D" id="3.40.50.2300">
    <property type="match status" value="1"/>
</dbReference>
<dbReference type="RefSeq" id="WP_169456136.1">
    <property type="nucleotide sequence ID" value="NZ_CP051774.1"/>
</dbReference>